<dbReference type="PANTHER" id="PTHR43591:SF110">
    <property type="entry name" value="RHODANESE DOMAIN-CONTAINING PROTEIN"/>
    <property type="match status" value="1"/>
</dbReference>
<organism evidence="2 3">
    <name type="scientific">Nonomuraea polychroma</name>
    <dbReference type="NCBI Taxonomy" id="46176"/>
    <lineage>
        <taxon>Bacteria</taxon>
        <taxon>Bacillati</taxon>
        <taxon>Actinomycetota</taxon>
        <taxon>Actinomycetes</taxon>
        <taxon>Streptosporangiales</taxon>
        <taxon>Streptosporangiaceae</taxon>
        <taxon>Nonomuraea</taxon>
    </lineage>
</organism>
<evidence type="ECO:0000313" key="2">
    <source>
        <dbReference type="EMBL" id="RVX44966.1"/>
    </source>
</evidence>
<dbReference type="SUPFAM" id="SSF53335">
    <property type="entry name" value="S-adenosyl-L-methionine-dependent methyltransferases"/>
    <property type="match status" value="1"/>
</dbReference>
<sequence length="261" mass="28523">MHEVWARGDAYDSFMGRWSRRVAASFVSWLAVPAGRRWLDAGCGTGALSATVLAAAHPVELTGVDPSEGLVGYARAQITDPRTRFETGDAMALPFPDGRFDVVVSGLVLNFVPEPARAMAEFTRVATSRGTVAAYVWDYAEGMEMLRHFWDAATALDPAAAPLDEGRRFPQCRPEPLRELWAGAGLADVVVEAIEVPTVFRDFDDYWAPFLGGQAPAPGYVGSLPEDRKAALRDMLRRRLPARPDGSIALTARAWAVRGYR</sequence>
<accession>A0A438MH31</accession>
<feature type="domain" description="Methyltransferase type 11" evidence="1">
    <location>
        <begin position="39"/>
        <end position="133"/>
    </location>
</feature>
<dbReference type="InterPro" id="IPR013216">
    <property type="entry name" value="Methyltransf_11"/>
</dbReference>
<name>A0A438MH31_9ACTN</name>
<comment type="caution">
    <text evidence="2">The sequence shown here is derived from an EMBL/GenBank/DDBJ whole genome shotgun (WGS) entry which is preliminary data.</text>
</comment>
<gene>
    <name evidence="2" type="ORF">EDD27_7740</name>
</gene>
<dbReference type="AlphaFoldDB" id="A0A438MH31"/>
<keyword evidence="2" id="KW-0489">Methyltransferase</keyword>
<dbReference type="Pfam" id="PF08241">
    <property type="entry name" value="Methyltransf_11"/>
    <property type="match status" value="1"/>
</dbReference>
<dbReference type="Gene3D" id="3.40.50.150">
    <property type="entry name" value="Vaccinia Virus protein VP39"/>
    <property type="match status" value="1"/>
</dbReference>
<proteinExistence type="predicted"/>
<dbReference type="Proteomes" id="UP000284824">
    <property type="component" value="Unassembled WGS sequence"/>
</dbReference>
<dbReference type="PANTHER" id="PTHR43591">
    <property type="entry name" value="METHYLTRANSFERASE"/>
    <property type="match status" value="1"/>
</dbReference>
<reference evidence="2 3" key="1">
    <citation type="submission" date="2019-01" db="EMBL/GenBank/DDBJ databases">
        <title>Sequencing the genomes of 1000 actinobacteria strains.</title>
        <authorList>
            <person name="Klenk H.-P."/>
        </authorList>
    </citation>
    <scope>NUCLEOTIDE SEQUENCE [LARGE SCALE GENOMIC DNA]</scope>
    <source>
        <strain evidence="2 3">DSM 43925</strain>
    </source>
</reference>
<dbReference type="GO" id="GO:0008757">
    <property type="term" value="F:S-adenosylmethionine-dependent methyltransferase activity"/>
    <property type="evidence" value="ECO:0007669"/>
    <property type="project" value="InterPro"/>
</dbReference>
<keyword evidence="2" id="KW-0808">Transferase</keyword>
<dbReference type="EMBL" id="SAUN01000001">
    <property type="protein sequence ID" value="RVX44966.1"/>
    <property type="molecule type" value="Genomic_DNA"/>
</dbReference>
<dbReference type="InterPro" id="IPR029063">
    <property type="entry name" value="SAM-dependent_MTases_sf"/>
</dbReference>
<evidence type="ECO:0000313" key="3">
    <source>
        <dbReference type="Proteomes" id="UP000284824"/>
    </source>
</evidence>
<evidence type="ECO:0000259" key="1">
    <source>
        <dbReference type="Pfam" id="PF08241"/>
    </source>
</evidence>
<keyword evidence="3" id="KW-1185">Reference proteome</keyword>
<protein>
    <submittedName>
        <fullName evidence="2">Methyltransferase family protein</fullName>
    </submittedName>
</protein>
<dbReference type="GO" id="GO:0032259">
    <property type="term" value="P:methylation"/>
    <property type="evidence" value="ECO:0007669"/>
    <property type="project" value="UniProtKB-KW"/>
</dbReference>
<dbReference type="RefSeq" id="WP_241564894.1">
    <property type="nucleotide sequence ID" value="NZ_SAUN01000001.1"/>
</dbReference>
<dbReference type="CDD" id="cd02440">
    <property type="entry name" value="AdoMet_MTases"/>
    <property type="match status" value="1"/>
</dbReference>